<evidence type="ECO:0000313" key="1">
    <source>
        <dbReference type="EMBL" id="ORC93294.1"/>
    </source>
</evidence>
<proteinExistence type="predicted"/>
<reference evidence="1 2" key="1">
    <citation type="submission" date="2017-03" db="EMBL/GenBank/DDBJ databases">
        <title>An alternative strategy for trypanosome survival in the mammalian bloodstream revealed through genome and transcriptome analysis of the ubiquitous bovine parasite Trypanosoma (Megatrypanum) theileri.</title>
        <authorList>
            <person name="Kelly S."/>
            <person name="Ivens A."/>
            <person name="Mott A."/>
            <person name="O'Neill E."/>
            <person name="Emms D."/>
            <person name="Macleod O."/>
            <person name="Voorheis P."/>
            <person name="Matthews J."/>
            <person name="Matthews K."/>
            <person name="Carrington M."/>
        </authorList>
    </citation>
    <scope>NUCLEOTIDE SEQUENCE [LARGE SCALE GENOMIC DNA]</scope>
    <source>
        <strain evidence="1">Edinburgh</strain>
    </source>
</reference>
<evidence type="ECO:0000313" key="2">
    <source>
        <dbReference type="Proteomes" id="UP000192257"/>
    </source>
</evidence>
<gene>
    <name evidence="1" type="ORF">TM35_000011710</name>
</gene>
<dbReference type="VEuPathDB" id="TriTrypDB:TM35_000011710"/>
<dbReference type="EMBL" id="NBCO01000001">
    <property type="protein sequence ID" value="ORC93294.1"/>
    <property type="molecule type" value="Genomic_DNA"/>
</dbReference>
<protein>
    <submittedName>
        <fullName evidence="1">Uncharacterized protein</fullName>
    </submittedName>
</protein>
<dbReference type="RefSeq" id="XP_028887360.1">
    <property type="nucleotide sequence ID" value="XM_029020852.1"/>
</dbReference>
<accession>A0A1X0P8M5</accession>
<dbReference type="OrthoDB" id="261351at2759"/>
<dbReference type="Proteomes" id="UP000192257">
    <property type="component" value="Unassembled WGS sequence"/>
</dbReference>
<comment type="caution">
    <text evidence="1">The sequence shown here is derived from an EMBL/GenBank/DDBJ whole genome shotgun (WGS) entry which is preliminary data.</text>
</comment>
<name>A0A1X0P8M5_9TRYP</name>
<dbReference type="GeneID" id="39980632"/>
<organism evidence="1 2">
    <name type="scientific">Trypanosoma theileri</name>
    <dbReference type="NCBI Taxonomy" id="67003"/>
    <lineage>
        <taxon>Eukaryota</taxon>
        <taxon>Discoba</taxon>
        <taxon>Euglenozoa</taxon>
        <taxon>Kinetoplastea</taxon>
        <taxon>Metakinetoplastina</taxon>
        <taxon>Trypanosomatida</taxon>
        <taxon>Trypanosomatidae</taxon>
        <taxon>Trypanosoma</taxon>
    </lineage>
</organism>
<dbReference type="AlphaFoldDB" id="A0A1X0P8M5"/>
<keyword evidence="2" id="KW-1185">Reference proteome</keyword>
<sequence>MADKKNISRRNAVPLIEFIQIILGQRNGEGKSKYPRRVNGRLVSDSLPKSQRSVSPVKLESTEEYEPCNIEPQPTEVVRRKRRKSISDEVPETTFVRSPFSCEILTKSSKGMYSSTYVDIDLSSLGLQRLTQGSVNSRKKGKSLVGIRCCYLRLGTSLVVSGCIVEVNITDSTAQVVPDKGLCLDVEWVHLNKLYQIPENITEIRKTVSEKVFAILQRESEHPVSENKKKFINVDEEIESTVSEIKNETTSEERHEFVEDIYKY</sequence>